<evidence type="ECO:0000256" key="1">
    <source>
        <dbReference type="SAM" id="MobiDB-lite"/>
    </source>
</evidence>
<sequence>MQKNAAWREAARSSNLKRARLTDEKEEEEDMKDKAPSFIRSQLNSAASDLTVEQRLQSNKKSLQRSHGFMEKKFTSK</sequence>
<feature type="region of interest" description="Disordered" evidence="1">
    <location>
        <begin position="55"/>
        <end position="77"/>
    </location>
</feature>
<dbReference type="Proteomes" id="UP000230423">
    <property type="component" value="Unassembled WGS sequence"/>
</dbReference>
<feature type="region of interest" description="Disordered" evidence="1">
    <location>
        <begin position="1"/>
        <end position="36"/>
    </location>
</feature>
<protein>
    <submittedName>
        <fullName evidence="2">Uncharacterized protein</fullName>
    </submittedName>
</protein>
<accession>A0A2G9T643</accession>
<name>A0A2G9T643_TELCI</name>
<reference evidence="2 3" key="1">
    <citation type="submission" date="2015-09" db="EMBL/GenBank/DDBJ databases">
        <title>Draft genome of the parasitic nematode Teladorsagia circumcincta isolate WARC Sus (inbred).</title>
        <authorList>
            <person name="Mitreva M."/>
        </authorList>
    </citation>
    <scope>NUCLEOTIDE SEQUENCE [LARGE SCALE GENOMIC DNA]</scope>
    <source>
        <strain evidence="2 3">S</strain>
    </source>
</reference>
<feature type="compositionally biased region" description="Basic and acidic residues" evidence="1">
    <location>
        <begin position="68"/>
        <end position="77"/>
    </location>
</feature>
<dbReference type="EMBL" id="KZ413367">
    <property type="protein sequence ID" value="PIO53413.1"/>
    <property type="molecule type" value="Genomic_DNA"/>
</dbReference>
<evidence type="ECO:0000313" key="2">
    <source>
        <dbReference type="EMBL" id="PIO53413.1"/>
    </source>
</evidence>
<organism evidence="2 3">
    <name type="scientific">Teladorsagia circumcincta</name>
    <name type="common">Brown stomach worm</name>
    <name type="synonym">Ostertagia circumcincta</name>
    <dbReference type="NCBI Taxonomy" id="45464"/>
    <lineage>
        <taxon>Eukaryota</taxon>
        <taxon>Metazoa</taxon>
        <taxon>Ecdysozoa</taxon>
        <taxon>Nematoda</taxon>
        <taxon>Chromadorea</taxon>
        <taxon>Rhabditida</taxon>
        <taxon>Rhabditina</taxon>
        <taxon>Rhabditomorpha</taxon>
        <taxon>Strongyloidea</taxon>
        <taxon>Trichostrongylidae</taxon>
        <taxon>Teladorsagia</taxon>
    </lineage>
</organism>
<proteinExistence type="predicted"/>
<keyword evidence="3" id="KW-1185">Reference proteome</keyword>
<evidence type="ECO:0000313" key="3">
    <source>
        <dbReference type="Proteomes" id="UP000230423"/>
    </source>
</evidence>
<dbReference type="AlphaFoldDB" id="A0A2G9T643"/>
<dbReference type="OrthoDB" id="21123at2759"/>
<gene>
    <name evidence="2" type="ORF">TELCIR_25253</name>
</gene>